<dbReference type="PIRSF" id="PIRSF006060">
    <property type="entry name" value="AA_transporter"/>
    <property type="match status" value="1"/>
</dbReference>
<organism evidence="11 12">
    <name type="scientific">Rarobacter incanus</name>
    <dbReference type="NCBI Taxonomy" id="153494"/>
    <lineage>
        <taxon>Bacteria</taxon>
        <taxon>Bacillati</taxon>
        <taxon>Actinomycetota</taxon>
        <taxon>Actinomycetes</taxon>
        <taxon>Micrococcales</taxon>
        <taxon>Rarobacteraceae</taxon>
        <taxon>Rarobacter</taxon>
    </lineage>
</organism>
<evidence type="ECO:0000256" key="9">
    <source>
        <dbReference type="SAM" id="Phobius"/>
    </source>
</evidence>
<protein>
    <submittedName>
        <fullName evidence="11">Aromatic amino acid:proton symporter (AAT family)</fullName>
    </submittedName>
</protein>
<dbReference type="InterPro" id="IPR004841">
    <property type="entry name" value="AA-permease/SLC12A_dom"/>
</dbReference>
<evidence type="ECO:0000313" key="12">
    <source>
        <dbReference type="Proteomes" id="UP000316181"/>
    </source>
</evidence>
<dbReference type="PANTHER" id="PTHR43495">
    <property type="entry name" value="GABA PERMEASE"/>
    <property type="match status" value="1"/>
</dbReference>
<feature type="transmembrane region" description="Helical" evidence="9">
    <location>
        <begin position="431"/>
        <end position="451"/>
    </location>
</feature>
<comment type="subcellular location">
    <subcellularLocation>
        <location evidence="1">Membrane</location>
        <topology evidence="1">Multi-pass membrane protein</topology>
    </subcellularLocation>
</comment>
<comment type="similarity">
    <text evidence="2">Belongs to the amino acid-polyamine-organocation (APC) superfamily. Amino acid transporter (AAT) (TC 2.A.3.1) family.</text>
</comment>
<evidence type="ECO:0000256" key="8">
    <source>
        <dbReference type="SAM" id="MobiDB-lite"/>
    </source>
</evidence>
<feature type="transmembrane region" description="Helical" evidence="9">
    <location>
        <begin position="47"/>
        <end position="68"/>
    </location>
</feature>
<evidence type="ECO:0000256" key="5">
    <source>
        <dbReference type="ARBA" id="ARBA00022970"/>
    </source>
</evidence>
<feature type="transmembrane region" description="Helical" evidence="9">
    <location>
        <begin position="386"/>
        <end position="410"/>
    </location>
</feature>
<evidence type="ECO:0000256" key="1">
    <source>
        <dbReference type="ARBA" id="ARBA00004141"/>
    </source>
</evidence>
<feature type="domain" description="Amino acid permease/ SLC12A" evidence="10">
    <location>
        <begin position="46"/>
        <end position="475"/>
    </location>
</feature>
<gene>
    <name evidence="11" type="ORF">FB389_1410</name>
</gene>
<feature type="region of interest" description="Disordered" evidence="8">
    <location>
        <begin position="1"/>
        <end position="34"/>
    </location>
</feature>
<feature type="transmembrane region" description="Helical" evidence="9">
    <location>
        <begin position="457"/>
        <end position="474"/>
    </location>
</feature>
<evidence type="ECO:0000256" key="2">
    <source>
        <dbReference type="ARBA" id="ARBA00008583"/>
    </source>
</evidence>
<feature type="compositionally biased region" description="Low complexity" evidence="8">
    <location>
        <begin position="13"/>
        <end position="25"/>
    </location>
</feature>
<reference evidence="11 12" key="1">
    <citation type="submission" date="2019-06" db="EMBL/GenBank/DDBJ databases">
        <title>Sequencing the genomes of 1000 actinobacteria strains.</title>
        <authorList>
            <person name="Klenk H.-P."/>
        </authorList>
    </citation>
    <scope>NUCLEOTIDE SEQUENCE [LARGE SCALE GENOMIC DNA]</scope>
    <source>
        <strain evidence="11 12">DSM 10596</strain>
    </source>
</reference>
<dbReference type="InterPro" id="IPR004840">
    <property type="entry name" value="Amino_acid_permease_CS"/>
</dbReference>
<dbReference type="PROSITE" id="PS00218">
    <property type="entry name" value="AMINO_ACID_PERMEASE_1"/>
    <property type="match status" value="1"/>
</dbReference>
<dbReference type="AlphaFoldDB" id="A0A542SQ26"/>
<dbReference type="GO" id="GO:0055085">
    <property type="term" value="P:transmembrane transport"/>
    <property type="evidence" value="ECO:0007669"/>
    <property type="project" value="InterPro"/>
</dbReference>
<evidence type="ECO:0000256" key="4">
    <source>
        <dbReference type="ARBA" id="ARBA00022692"/>
    </source>
</evidence>
<name>A0A542SQ26_9MICO</name>
<evidence type="ECO:0000256" key="3">
    <source>
        <dbReference type="ARBA" id="ARBA00022448"/>
    </source>
</evidence>
<keyword evidence="3" id="KW-0813">Transport</keyword>
<dbReference type="FunFam" id="1.20.1740.10:FF:000001">
    <property type="entry name" value="Amino acid permease"/>
    <property type="match status" value="1"/>
</dbReference>
<dbReference type="Gene3D" id="1.20.1740.10">
    <property type="entry name" value="Amino acid/polyamine transporter I"/>
    <property type="match status" value="1"/>
</dbReference>
<feature type="transmembrane region" description="Helical" evidence="9">
    <location>
        <begin position="74"/>
        <end position="94"/>
    </location>
</feature>
<dbReference type="Proteomes" id="UP000316181">
    <property type="component" value="Unassembled WGS sequence"/>
</dbReference>
<feature type="transmembrane region" description="Helical" evidence="9">
    <location>
        <begin position="185"/>
        <end position="207"/>
    </location>
</feature>
<evidence type="ECO:0000259" key="10">
    <source>
        <dbReference type="Pfam" id="PF00324"/>
    </source>
</evidence>
<proteinExistence type="inferred from homology"/>
<feature type="transmembrane region" description="Helical" evidence="9">
    <location>
        <begin position="269"/>
        <end position="288"/>
    </location>
</feature>
<feature type="transmembrane region" description="Helical" evidence="9">
    <location>
        <begin position="155"/>
        <end position="173"/>
    </location>
</feature>
<dbReference type="GO" id="GO:0006865">
    <property type="term" value="P:amino acid transport"/>
    <property type="evidence" value="ECO:0007669"/>
    <property type="project" value="UniProtKB-KW"/>
</dbReference>
<evidence type="ECO:0000256" key="6">
    <source>
        <dbReference type="ARBA" id="ARBA00022989"/>
    </source>
</evidence>
<dbReference type="GO" id="GO:0016020">
    <property type="term" value="C:membrane"/>
    <property type="evidence" value="ECO:0007669"/>
    <property type="project" value="UniProtKB-SubCell"/>
</dbReference>
<keyword evidence="4 9" id="KW-0812">Transmembrane</keyword>
<feature type="transmembrane region" description="Helical" evidence="9">
    <location>
        <begin position="227"/>
        <end position="248"/>
    </location>
</feature>
<feature type="transmembrane region" description="Helical" evidence="9">
    <location>
        <begin position="360"/>
        <end position="380"/>
    </location>
</feature>
<sequence>MSDHASRGDAARPDPASSPSSRQSPTGPAQPELRTASLGTGLKARHLTMMGLGSAIGAGLFLGTGQGIALAGPAVIVSYLVAGVIVILLMWMLAEMASAIPSSGSFSTYAELGIGRWAGFTVGWLYWFTLIMVLGVEITGASQILHGWLTAVPQWVIALVLVTFFAVVNLIGVRNFGEFEFWFAAIKITAIIGFLAVGVALACGWLPGRPALGLDVMLGHGGFAPTGIAGITSALLVVIFAFGGIEIITIAAAEAHDPHRSIVRAARNIVWRILLFYIGSVFIMVLVLPWNSPQLLDGPFVAVLTAAGLRGAAAVMAAVVVIALLSAFNANVYGTSRMAYSLSQRGDGSRRLLAVSSRGVPVNAVWTSVFFALISVFLNWWLPEKILGVLLNAVGSSLLVLWIFIAVSHLRLRPRLEREGKLHLRTRGFPYVTYATLALLIGVALLMMTAASTRSQLLSTVVLTAAIVAAYGLHRRVVARR</sequence>
<keyword evidence="5" id="KW-0029">Amino-acid transport</keyword>
<feature type="transmembrane region" description="Helical" evidence="9">
    <location>
        <begin position="114"/>
        <end position="135"/>
    </location>
</feature>
<feature type="compositionally biased region" description="Basic and acidic residues" evidence="8">
    <location>
        <begin position="1"/>
        <end position="12"/>
    </location>
</feature>
<keyword evidence="12" id="KW-1185">Reference proteome</keyword>
<evidence type="ECO:0000313" key="11">
    <source>
        <dbReference type="EMBL" id="TQK76720.1"/>
    </source>
</evidence>
<feature type="transmembrane region" description="Helical" evidence="9">
    <location>
        <begin position="300"/>
        <end position="328"/>
    </location>
</feature>
<keyword evidence="7 9" id="KW-0472">Membrane</keyword>
<dbReference type="EMBL" id="VFNV01000001">
    <property type="protein sequence ID" value="TQK76720.1"/>
    <property type="molecule type" value="Genomic_DNA"/>
</dbReference>
<dbReference type="RefSeq" id="WP_142112190.1">
    <property type="nucleotide sequence ID" value="NZ_BAAATB010000002.1"/>
</dbReference>
<evidence type="ECO:0000256" key="7">
    <source>
        <dbReference type="ARBA" id="ARBA00023136"/>
    </source>
</evidence>
<dbReference type="Pfam" id="PF00324">
    <property type="entry name" value="AA_permease"/>
    <property type="match status" value="1"/>
</dbReference>
<keyword evidence="6 9" id="KW-1133">Transmembrane helix</keyword>
<comment type="caution">
    <text evidence="11">The sequence shown here is derived from an EMBL/GenBank/DDBJ whole genome shotgun (WGS) entry which is preliminary data.</text>
</comment>
<accession>A0A542SQ26</accession>
<dbReference type="OrthoDB" id="5297508at2"/>
<dbReference type="PANTHER" id="PTHR43495:SF5">
    <property type="entry name" value="GAMMA-AMINOBUTYRIC ACID PERMEASE"/>
    <property type="match status" value="1"/>
</dbReference>